<evidence type="ECO:0000313" key="4">
    <source>
        <dbReference type="Proteomes" id="UP000030378"/>
    </source>
</evidence>
<evidence type="ECO:0000313" key="5">
    <source>
        <dbReference type="Proteomes" id="UP001275057"/>
    </source>
</evidence>
<organism evidence="3 4">
    <name type="scientific">Serratia marcescens</name>
    <dbReference type="NCBI Taxonomy" id="615"/>
    <lineage>
        <taxon>Bacteria</taxon>
        <taxon>Pseudomonadati</taxon>
        <taxon>Pseudomonadota</taxon>
        <taxon>Gammaproteobacteria</taxon>
        <taxon>Enterobacterales</taxon>
        <taxon>Yersiniaceae</taxon>
        <taxon>Serratia</taxon>
    </lineage>
</organism>
<sequence>MLEFAAYFYWDTVMIEIREINRDNLFDVCELTSNQDGVGTVFEAFICCNAISISEAAFFPECQPRALYRDGELIGFFMYKCWPHNPHEAELCRYMLDHKFMGQGLGRESFAAILADFRLHGIEQVTLMIDEHNLVAKSLYLTFGFRFTGKIEKEEHYYSLAL</sequence>
<comment type="caution">
    <text evidence="3">The sequence shown here is derived from an EMBL/GenBank/DDBJ whole genome shotgun (WGS) entry which is preliminary data.</text>
</comment>
<dbReference type="PROSITE" id="PS51186">
    <property type="entry name" value="GNAT"/>
    <property type="match status" value="1"/>
</dbReference>
<protein>
    <submittedName>
        <fullName evidence="2 3">N-acetyltransferase</fullName>
    </submittedName>
</protein>
<dbReference type="Proteomes" id="UP001275057">
    <property type="component" value="Unassembled WGS sequence"/>
</dbReference>
<dbReference type="GeneID" id="98189986"/>
<evidence type="ECO:0000313" key="2">
    <source>
        <dbReference type="EMBL" id="MDX7084210.1"/>
    </source>
</evidence>
<dbReference type="Gene3D" id="3.40.630.30">
    <property type="match status" value="1"/>
</dbReference>
<dbReference type="SUPFAM" id="SSF55729">
    <property type="entry name" value="Acyl-CoA N-acyltransferases (Nat)"/>
    <property type="match status" value="1"/>
</dbReference>
<dbReference type="EMBL" id="JAXABG010000012">
    <property type="protein sequence ID" value="MDX7084210.1"/>
    <property type="molecule type" value="Genomic_DNA"/>
</dbReference>
<dbReference type="GO" id="GO:0016747">
    <property type="term" value="F:acyltransferase activity, transferring groups other than amino-acyl groups"/>
    <property type="evidence" value="ECO:0007669"/>
    <property type="project" value="InterPro"/>
</dbReference>
<dbReference type="EMBL" id="JTBC02000011">
    <property type="protein sequence ID" value="PNO64372.1"/>
    <property type="molecule type" value="Genomic_DNA"/>
</dbReference>
<reference evidence="3" key="1">
    <citation type="submission" date="2017-12" db="EMBL/GenBank/DDBJ databases">
        <title>FDA dAtabase for Regulatory Grade micrObial Sequences (FDA-ARGOS): Supporting development and validation of Infectious Disease Dx tests.</title>
        <authorList>
            <person name="Campos J."/>
            <person name="Goldberg B."/>
            <person name="Tallon L.J."/>
            <person name="Sadzewicz L."/>
            <person name="Sengamalay N."/>
            <person name="Ott S."/>
            <person name="Godinez A."/>
            <person name="Nagaraj S."/>
            <person name="Vavikolanu K."/>
            <person name="Vyas G."/>
            <person name="Nadendla S."/>
            <person name="Aluvathingal J."/>
            <person name="Geyer C."/>
            <person name="Nandy P."/>
            <person name="Hobson J."/>
            <person name="Sichtig H."/>
        </authorList>
    </citation>
    <scope>NUCLEOTIDE SEQUENCE</scope>
    <source>
        <strain evidence="3">FDAARGOS_79</strain>
    </source>
</reference>
<dbReference type="CDD" id="cd04301">
    <property type="entry name" value="NAT_SF"/>
    <property type="match status" value="1"/>
</dbReference>
<feature type="domain" description="N-acetyltransferase" evidence="1">
    <location>
        <begin position="15"/>
        <end position="162"/>
    </location>
</feature>
<dbReference type="Pfam" id="PF00583">
    <property type="entry name" value="Acetyltransf_1"/>
    <property type="match status" value="1"/>
</dbReference>
<gene>
    <name evidence="3" type="ORF">MC70_019085</name>
    <name evidence="2" type="ORF">SJ435_17585</name>
</gene>
<dbReference type="AlphaFoldDB" id="A0AAP8PEQ0"/>
<dbReference type="Proteomes" id="UP000030378">
    <property type="component" value="Unassembled WGS sequence"/>
</dbReference>
<dbReference type="RefSeq" id="WP_060422919.1">
    <property type="nucleotide sequence ID" value="NZ_CP018917.1"/>
</dbReference>
<dbReference type="InterPro" id="IPR016181">
    <property type="entry name" value="Acyl_CoA_acyltransferase"/>
</dbReference>
<proteinExistence type="predicted"/>
<reference evidence="4" key="2">
    <citation type="submission" date="2017-12" db="EMBL/GenBank/DDBJ databases">
        <title>FDA dAtabase for Regulatory Grade micrObial Sequences (FDA-ARGOS): Supporting development and validation of Infectious Disease Dx tests.</title>
        <authorList>
            <person name="Campos J."/>
            <person name="Goldberg B."/>
            <person name="Tallon L."/>
            <person name="Sadzewicz L."/>
            <person name="Sengamalay N."/>
            <person name="Ott S."/>
            <person name="Godinez A."/>
            <person name="Nagaraj S."/>
            <person name="Vavikolanu K."/>
            <person name="Vyas G."/>
            <person name="Nadendla S."/>
            <person name="Aluvathingal J."/>
            <person name="Geyer C."/>
            <person name="Nandy P."/>
            <person name="Hobson J."/>
            <person name="Sichtig H."/>
        </authorList>
    </citation>
    <scope>NUCLEOTIDE SEQUENCE [LARGE SCALE GENOMIC DNA]</scope>
    <source>
        <strain evidence="4">FDAARGOS_79</strain>
    </source>
</reference>
<evidence type="ECO:0000313" key="3">
    <source>
        <dbReference type="EMBL" id="PNO64372.1"/>
    </source>
</evidence>
<evidence type="ECO:0000259" key="1">
    <source>
        <dbReference type="PROSITE" id="PS51186"/>
    </source>
</evidence>
<accession>A0AAP8PEQ0</accession>
<dbReference type="InterPro" id="IPR000182">
    <property type="entry name" value="GNAT_dom"/>
</dbReference>
<reference evidence="2 5" key="3">
    <citation type="submission" date="2023-11" db="EMBL/GenBank/DDBJ databases">
        <title>Detection of rare carbapenemases in Enterobacterales - comparison of two colorimetric and two CIM-based carbapenemase assays.</title>
        <authorList>
            <person name="Schaffarczyk L."/>
            <person name="Noster J."/>
            <person name="Stelzer Y."/>
            <person name="Sattler J."/>
            <person name="Gatermann S."/>
            <person name="Hamprecht A."/>
        </authorList>
    </citation>
    <scope>NUCLEOTIDE SEQUENCE [LARGE SCALE GENOMIC DNA]</scope>
    <source>
        <strain evidence="2 5">CIM-Carb-136</strain>
    </source>
</reference>
<name>A0AAP8PEQ0_SERMA</name>